<keyword evidence="2" id="KW-1185">Reference proteome</keyword>
<name>A0ACB8A0N6_9AGAM</name>
<evidence type="ECO:0000313" key="1">
    <source>
        <dbReference type="EMBL" id="KAH7906608.1"/>
    </source>
</evidence>
<protein>
    <submittedName>
        <fullName evidence="1">Kinase-like domain-containing protein</fullName>
    </submittedName>
</protein>
<evidence type="ECO:0000313" key="2">
    <source>
        <dbReference type="Proteomes" id="UP000790377"/>
    </source>
</evidence>
<accession>A0ACB8A0N6</accession>
<dbReference type="Proteomes" id="UP000790377">
    <property type="component" value="Unassembled WGS sequence"/>
</dbReference>
<gene>
    <name evidence="1" type="ORF">BJ138DRAFT_1129788</name>
</gene>
<reference evidence="1" key="1">
    <citation type="journal article" date="2021" name="New Phytol.">
        <title>Evolutionary innovations through gain and loss of genes in the ectomycorrhizal Boletales.</title>
        <authorList>
            <person name="Wu G."/>
            <person name="Miyauchi S."/>
            <person name="Morin E."/>
            <person name="Kuo A."/>
            <person name="Drula E."/>
            <person name="Varga T."/>
            <person name="Kohler A."/>
            <person name="Feng B."/>
            <person name="Cao Y."/>
            <person name="Lipzen A."/>
            <person name="Daum C."/>
            <person name="Hundley H."/>
            <person name="Pangilinan J."/>
            <person name="Johnson J."/>
            <person name="Barry K."/>
            <person name="LaButti K."/>
            <person name="Ng V."/>
            <person name="Ahrendt S."/>
            <person name="Min B."/>
            <person name="Choi I.G."/>
            <person name="Park H."/>
            <person name="Plett J.M."/>
            <person name="Magnuson J."/>
            <person name="Spatafora J.W."/>
            <person name="Nagy L.G."/>
            <person name="Henrissat B."/>
            <person name="Grigoriev I.V."/>
            <person name="Yang Z.L."/>
            <person name="Xu J."/>
            <person name="Martin F.M."/>
        </authorList>
    </citation>
    <scope>NUCLEOTIDE SEQUENCE</scope>
    <source>
        <strain evidence="1">ATCC 28755</strain>
    </source>
</reference>
<sequence>MSGPTDSPPRAPPIKYTAHLGTRWQKEKAAAGHGAFEFPEDPRYIGQWIIGECVGKGASGRVRIAKHRRTGELAAVKILPLQPIMNSRASLATQQAKSEKQRLGIDREIIMMKLMNHPNILRIYDVFEGDKELYLVLEYVEGGELFDFLVNRGRLPPLEALAYFKQIVYGLNYAHTFSIIHRDLKPENILIHSLHPPLIKIADWGMAAFAPPALQLETSCGSPHYASPEIVNGWKYKGNATDIWSCGVILYALLSGRLPFDDKNVRTLLSKVKAGKYDMPAYIDPQAKDLLSRMLVVDVNRRITISEIIAHPWFNKNTPGILYVPAPSVTELARPLASAAHIDQDLLESLRVIWGRHGDVEIIKNDLLSPAGEGTLAKAFYFLLHQYREQTLKDNGIIFDTDHNPTDKIITKQYSAPPPQKPKALQDETGARTLRLRSSRDAPPPPSRTPSPNRRRISPLPTASNGNRARPPSPIGPRPHRNRPIHSPSPPEALARHKSMHAGQVIRAPLGVHTEPSYRARASTASMLSPRVGSEQPASYLGPTQQMFQPMHAPATPPIGSQNRFPFSPARNSAQPVLSPGLARAPFPAAHVSPQRELTPRSGIENARKTVDTITERVNVLVARENAAQAHNTQVLQDRVDKFSALEPSTYNQGYYRSDAGAIPDEIHRHERNHENKENRGATLSRSLADARDFMHAPGGLGLSRAKTTKAGREPYTNYNESDSSRVEGMKGKEKSARPPALDMHPPVLSPRRSTLGSPMQLMSPVMPSIISSPVGEFKGWFSNLFNWKAHTYVLCSTDDISATRNEAIRILEQLGVAVALEEIDGHGLLKCRMNDLIDANSNSVIQKQVRFKVEFSTSSNSNSISSSFSPSPQMGSSTPRLPHQTPTPMSPTLSSFTRHSMGKQVQLAPGSGYTCAMVLMQEKGSVATFRSLCRWLREEWTLDALRSPVIGAGGPGVFVEAMSPQRLVV</sequence>
<proteinExistence type="predicted"/>
<organism evidence="1 2">
    <name type="scientific">Hygrophoropsis aurantiaca</name>
    <dbReference type="NCBI Taxonomy" id="72124"/>
    <lineage>
        <taxon>Eukaryota</taxon>
        <taxon>Fungi</taxon>
        <taxon>Dikarya</taxon>
        <taxon>Basidiomycota</taxon>
        <taxon>Agaricomycotina</taxon>
        <taxon>Agaricomycetes</taxon>
        <taxon>Agaricomycetidae</taxon>
        <taxon>Boletales</taxon>
        <taxon>Coniophorineae</taxon>
        <taxon>Hygrophoropsidaceae</taxon>
        <taxon>Hygrophoropsis</taxon>
    </lineage>
</organism>
<comment type="caution">
    <text evidence="1">The sequence shown here is derived from an EMBL/GenBank/DDBJ whole genome shotgun (WGS) entry which is preliminary data.</text>
</comment>
<dbReference type="EMBL" id="MU267996">
    <property type="protein sequence ID" value="KAH7906608.1"/>
    <property type="molecule type" value="Genomic_DNA"/>
</dbReference>